<feature type="compositionally biased region" description="Basic and acidic residues" evidence="1">
    <location>
        <begin position="188"/>
        <end position="204"/>
    </location>
</feature>
<proteinExistence type="predicted"/>
<name>A0A0K2UGX7_LEPSM</name>
<evidence type="ECO:0000256" key="2">
    <source>
        <dbReference type="SAM" id="SignalP"/>
    </source>
</evidence>
<organism evidence="3">
    <name type="scientific">Lepeophtheirus salmonis</name>
    <name type="common">Salmon louse</name>
    <name type="synonym">Caligus salmonis</name>
    <dbReference type="NCBI Taxonomy" id="72036"/>
    <lineage>
        <taxon>Eukaryota</taxon>
        <taxon>Metazoa</taxon>
        <taxon>Ecdysozoa</taxon>
        <taxon>Arthropoda</taxon>
        <taxon>Crustacea</taxon>
        <taxon>Multicrustacea</taxon>
        <taxon>Hexanauplia</taxon>
        <taxon>Copepoda</taxon>
        <taxon>Siphonostomatoida</taxon>
        <taxon>Caligidae</taxon>
        <taxon>Lepeophtheirus</taxon>
    </lineage>
</organism>
<evidence type="ECO:0000256" key="1">
    <source>
        <dbReference type="SAM" id="MobiDB-lite"/>
    </source>
</evidence>
<sequence length="346" mass="39867">MMRIQLVFIYLSICITASLAIRGEWYESYQEDNVPNHVPVEAPHIPKVHGVSRGEWHTYYTPVSNQRTQRNNDFLYPASQFVNRIRKEINKRVSPLRRIFLVKRDLESYNSEYLYHPNDQYSVESNENNHMSSNEGVGQKESSSTKSSFLDRIRDNLSSMMKNVRQFLSPNENTQQFLEDEPQINLDRENGFGNKDVESFHEQHSQSGNPSLSQQPTFFEKMRRDMNVMLGRVKHFITGSSQQPKKGQLSQVSQDEFTDFNKEFDHSSHNHNSANTHERNYGFFSQSTLDSTSPSFLSSSFKWINDLLGGGGSSSSDSAPLPLESYRFVPHARRLSSSEFNSKAPK</sequence>
<evidence type="ECO:0000313" key="3">
    <source>
        <dbReference type="EMBL" id="CDW37504.1"/>
    </source>
</evidence>
<keyword evidence="2" id="KW-0732">Signal</keyword>
<feature type="compositionally biased region" description="Low complexity" evidence="1">
    <location>
        <begin position="122"/>
        <end position="135"/>
    </location>
</feature>
<feature type="chain" id="PRO_5005488706" evidence="2">
    <location>
        <begin position="21"/>
        <end position="346"/>
    </location>
</feature>
<feature type="signal peptide" evidence="2">
    <location>
        <begin position="1"/>
        <end position="20"/>
    </location>
</feature>
<dbReference type="AlphaFoldDB" id="A0A0K2UGX7"/>
<protein>
    <submittedName>
        <fullName evidence="3">Uncharacterized protein</fullName>
    </submittedName>
</protein>
<dbReference type="EMBL" id="HACA01020143">
    <property type="protein sequence ID" value="CDW37504.1"/>
    <property type="molecule type" value="Transcribed_RNA"/>
</dbReference>
<feature type="region of interest" description="Disordered" evidence="1">
    <location>
        <begin position="188"/>
        <end position="215"/>
    </location>
</feature>
<feature type="region of interest" description="Disordered" evidence="1">
    <location>
        <begin position="121"/>
        <end position="147"/>
    </location>
</feature>
<feature type="compositionally biased region" description="Polar residues" evidence="1">
    <location>
        <begin position="205"/>
        <end position="215"/>
    </location>
</feature>
<reference evidence="3" key="1">
    <citation type="submission" date="2014-05" db="EMBL/GenBank/DDBJ databases">
        <authorList>
            <person name="Chronopoulou M."/>
        </authorList>
    </citation>
    <scope>NUCLEOTIDE SEQUENCE</scope>
    <source>
        <tissue evidence="3">Whole organism</tissue>
    </source>
</reference>
<accession>A0A0K2UGX7</accession>